<evidence type="ECO:0000313" key="6">
    <source>
        <dbReference type="Proteomes" id="UP001609175"/>
    </source>
</evidence>
<accession>A0ABW7JH99</accession>
<feature type="domain" description="HTH luxR-type" evidence="4">
    <location>
        <begin position="279"/>
        <end position="336"/>
    </location>
</feature>
<gene>
    <name evidence="5" type="ORF">ACHIPZ_03820</name>
</gene>
<proteinExistence type="predicted"/>
<dbReference type="SUPFAM" id="SSF46894">
    <property type="entry name" value="C-terminal effector domain of the bipartite response regulators"/>
    <property type="match status" value="1"/>
</dbReference>
<dbReference type="InterPro" id="IPR000792">
    <property type="entry name" value="Tscrpt_reg_LuxR_C"/>
</dbReference>
<evidence type="ECO:0000256" key="3">
    <source>
        <dbReference type="ARBA" id="ARBA00023163"/>
    </source>
</evidence>
<dbReference type="SUPFAM" id="SSF55781">
    <property type="entry name" value="GAF domain-like"/>
    <property type="match status" value="1"/>
</dbReference>
<dbReference type="EMBL" id="JBIMSO010000016">
    <property type="protein sequence ID" value="MFH5207351.1"/>
    <property type="molecule type" value="Genomic_DNA"/>
</dbReference>
<evidence type="ECO:0000256" key="2">
    <source>
        <dbReference type="ARBA" id="ARBA00023125"/>
    </source>
</evidence>
<dbReference type="InterPro" id="IPR029016">
    <property type="entry name" value="GAF-like_dom_sf"/>
</dbReference>
<evidence type="ECO:0000313" key="5">
    <source>
        <dbReference type="EMBL" id="MFH5207351.1"/>
    </source>
</evidence>
<sequence>MGKHHVGLRVDAIERLTRDATDSRSLRAELLTMLRREVGFDWYVWVLTDPATSVGVDPLAEIPDRSAIATTIRLKYVTPLNRWTSLDHAARIGSLATESRLWREAQTQYGVVDVASLALRDRYGCWGFIDLWSTSPFTDDDLSVLDSLAPSLTGAMRLTRALSFRAPTAVATPSSGPVVLVLGDDLAIREQARSSEEWLRLILPQPDGSQPIPACAFNVAAQLLAREAGIDDNEAKARMPLPGGHWVTLRASRLDPHNTIAVTIERTTPHDRLDVFGRAHGLSDREAQLVALLGSGVDTTTAAARLHLSPHTVQDHLKAMFAKSGVHSRRELLARALGAPVA</sequence>
<organism evidence="5 6">
    <name type="scientific">Antrihabitans spumae</name>
    <dbReference type="NCBI Taxonomy" id="3373370"/>
    <lineage>
        <taxon>Bacteria</taxon>
        <taxon>Bacillati</taxon>
        <taxon>Actinomycetota</taxon>
        <taxon>Actinomycetes</taxon>
        <taxon>Mycobacteriales</taxon>
        <taxon>Nocardiaceae</taxon>
        <taxon>Antrihabitans</taxon>
    </lineage>
</organism>
<evidence type="ECO:0000256" key="1">
    <source>
        <dbReference type="ARBA" id="ARBA00023015"/>
    </source>
</evidence>
<evidence type="ECO:0000259" key="4">
    <source>
        <dbReference type="SMART" id="SM00421"/>
    </source>
</evidence>
<dbReference type="Gene3D" id="3.30.450.40">
    <property type="match status" value="1"/>
</dbReference>
<dbReference type="InterPro" id="IPR016032">
    <property type="entry name" value="Sig_transdc_resp-reg_C-effctor"/>
</dbReference>
<keyword evidence="3" id="KW-0804">Transcription</keyword>
<comment type="caution">
    <text evidence="5">The sequence shown here is derived from an EMBL/GenBank/DDBJ whole genome shotgun (WGS) entry which is preliminary data.</text>
</comment>
<dbReference type="PANTHER" id="PTHR44688:SF16">
    <property type="entry name" value="DNA-BINDING TRANSCRIPTIONAL ACTIVATOR DEVR_DOSR"/>
    <property type="match status" value="1"/>
</dbReference>
<reference evidence="5 6" key="1">
    <citation type="submission" date="2024-10" db="EMBL/GenBank/DDBJ databases">
        <authorList>
            <person name="Riesco R."/>
        </authorList>
    </citation>
    <scope>NUCLEOTIDE SEQUENCE [LARGE SCALE GENOMIC DNA]</scope>
    <source>
        <strain evidence="5 6">NCIMB 15449</strain>
    </source>
</reference>
<protein>
    <submittedName>
        <fullName evidence="5">Helix-turn-helix transcriptional regulator</fullName>
    </submittedName>
</protein>
<dbReference type="Gene3D" id="1.10.10.10">
    <property type="entry name" value="Winged helix-like DNA-binding domain superfamily/Winged helix DNA-binding domain"/>
    <property type="match status" value="1"/>
</dbReference>
<dbReference type="CDD" id="cd06170">
    <property type="entry name" value="LuxR_C_like"/>
    <property type="match status" value="1"/>
</dbReference>
<dbReference type="InterPro" id="IPR036388">
    <property type="entry name" value="WH-like_DNA-bd_sf"/>
</dbReference>
<dbReference type="Proteomes" id="UP001609175">
    <property type="component" value="Unassembled WGS sequence"/>
</dbReference>
<dbReference type="SMART" id="SM00421">
    <property type="entry name" value="HTH_LUXR"/>
    <property type="match status" value="1"/>
</dbReference>
<keyword evidence="1" id="KW-0805">Transcription regulation</keyword>
<dbReference type="RefSeq" id="WP_395112769.1">
    <property type="nucleotide sequence ID" value="NZ_JBIMSO010000016.1"/>
</dbReference>
<dbReference type="Pfam" id="PF00196">
    <property type="entry name" value="GerE"/>
    <property type="match status" value="1"/>
</dbReference>
<dbReference type="PANTHER" id="PTHR44688">
    <property type="entry name" value="DNA-BINDING TRANSCRIPTIONAL ACTIVATOR DEVR_DOSR"/>
    <property type="match status" value="1"/>
</dbReference>
<keyword evidence="2" id="KW-0238">DNA-binding</keyword>
<name>A0ABW7JH99_9NOCA</name>
<dbReference type="PRINTS" id="PR00038">
    <property type="entry name" value="HTHLUXR"/>
</dbReference>